<dbReference type="AlphaFoldDB" id="A0A0M3JAK1"/>
<sequence length="126" mass="14973">MNIQGWSLYKGHWYRLFYEKLQWPDAEQYCVEYGGHLVSILSEEENQYVDKLSKANTIWIGLNKRNSPINVYKWSDHSPVHYLNWYSTQPNEPLAHCVMMQTHSSWFDQSCEGKEPLNFVCKLKVP</sequence>
<reference evidence="4" key="1">
    <citation type="submission" date="2017-02" db="UniProtKB">
        <authorList>
            <consortium name="WormBaseParasite"/>
        </authorList>
    </citation>
    <scope>IDENTIFICATION</scope>
</reference>
<evidence type="ECO:0000313" key="2">
    <source>
        <dbReference type="EMBL" id="VDK23835.1"/>
    </source>
</evidence>
<dbReference type="PANTHER" id="PTHR22803">
    <property type="entry name" value="MANNOSE, PHOSPHOLIPASE, LECTIN RECEPTOR RELATED"/>
    <property type="match status" value="1"/>
</dbReference>
<evidence type="ECO:0000313" key="3">
    <source>
        <dbReference type="Proteomes" id="UP000267096"/>
    </source>
</evidence>
<dbReference type="SUPFAM" id="SSF56436">
    <property type="entry name" value="C-type lectin-like"/>
    <property type="match status" value="1"/>
</dbReference>
<reference evidence="2 3" key="2">
    <citation type="submission" date="2018-11" db="EMBL/GenBank/DDBJ databases">
        <authorList>
            <consortium name="Pathogen Informatics"/>
        </authorList>
    </citation>
    <scope>NUCLEOTIDE SEQUENCE [LARGE SCALE GENOMIC DNA]</scope>
</reference>
<protein>
    <submittedName>
        <fullName evidence="4">C-type lectin domain-containing protein</fullName>
    </submittedName>
</protein>
<accession>A0A0M3JAK1</accession>
<gene>
    <name evidence="2" type="ORF">ASIM_LOCUS4438</name>
</gene>
<dbReference type="Proteomes" id="UP000267096">
    <property type="component" value="Unassembled WGS sequence"/>
</dbReference>
<keyword evidence="3" id="KW-1185">Reference proteome</keyword>
<dbReference type="OrthoDB" id="5877732at2759"/>
<evidence type="ECO:0000259" key="1">
    <source>
        <dbReference type="PROSITE" id="PS50041"/>
    </source>
</evidence>
<dbReference type="Pfam" id="PF00059">
    <property type="entry name" value="Lectin_C"/>
    <property type="match status" value="1"/>
</dbReference>
<dbReference type="InterPro" id="IPR050111">
    <property type="entry name" value="C-type_lectin/snaclec_domain"/>
</dbReference>
<dbReference type="InterPro" id="IPR001304">
    <property type="entry name" value="C-type_lectin-like"/>
</dbReference>
<dbReference type="WBParaSite" id="ASIM_0000462201-mRNA-1">
    <property type="protein sequence ID" value="ASIM_0000462201-mRNA-1"/>
    <property type="gene ID" value="ASIM_0000462201"/>
</dbReference>
<organism evidence="4">
    <name type="scientific">Anisakis simplex</name>
    <name type="common">Herring worm</name>
    <dbReference type="NCBI Taxonomy" id="6269"/>
    <lineage>
        <taxon>Eukaryota</taxon>
        <taxon>Metazoa</taxon>
        <taxon>Ecdysozoa</taxon>
        <taxon>Nematoda</taxon>
        <taxon>Chromadorea</taxon>
        <taxon>Rhabditida</taxon>
        <taxon>Spirurina</taxon>
        <taxon>Ascaridomorpha</taxon>
        <taxon>Ascaridoidea</taxon>
        <taxon>Anisakidae</taxon>
        <taxon>Anisakis</taxon>
        <taxon>Anisakis simplex complex</taxon>
    </lineage>
</organism>
<dbReference type="CDD" id="cd00037">
    <property type="entry name" value="CLECT"/>
    <property type="match status" value="1"/>
</dbReference>
<dbReference type="PROSITE" id="PS50041">
    <property type="entry name" value="C_TYPE_LECTIN_2"/>
    <property type="match status" value="1"/>
</dbReference>
<dbReference type="InterPro" id="IPR016187">
    <property type="entry name" value="CTDL_fold"/>
</dbReference>
<dbReference type="EMBL" id="UYRR01007709">
    <property type="protein sequence ID" value="VDK23835.1"/>
    <property type="molecule type" value="Genomic_DNA"/>
</dbReference>
<dbReference type="SMART" id="SM00034">
    <property type="entry name" value="CLECT"/>
    <property type="match status" value="1"/>
</dbReference>
<feature type="domain" description="C-type lectin" evidence="1">
    <location>
        <begin position="9"/>
        <end position="112"/>
    </location>
</feature>
<proteinExistence type="predicted"/>
<evidence type="ECO:0000313" key="4">
    <source>
        <dbReference type="WBParaSite" id="ASIM_0000462201-mRNA-1"/>
    </source>
</evidence>
<dbReference type="InterPro" id="IPR016186">
    <property type="entry name" value="C-type_lectin-like/link_sf"/>
</dbReference>
<dbReference type="Gene3D" id="3.10.100.10">
    <property type="entry name" value="Mannose-Binding Protein A, subunit A"/>
    <property type="match status" value="1"/>
</dbReference>
<name>A0A0M3JAK1_ANISI</name>